<accession>A0A1H6FU96</accession>
<evidence type="ECO:0000313" key="2">
    <source>
        <dbReference type="Proteomes" id="UP000199112"/>
    </source>
</evidence>
<dbReference type="RefSeq" id="WP_394328160.1">
    <property type="nucleotide sequence ID" value="NZ_FNWL01000002.1"/>
</dbReference>
<dbReference type="AlphaFoldDB" id="A0A1H6FU96"/>
<dbReference type="EMBL" id="FNWL01000002">
    <property type="protein sequence ID" value="SEH14367.1"/>
    <property type="molecule type" value="Genomic_DNA"/>
</dbReference>
<sequence length="97" mass="10402">MSETHQCGDSNDQGFLEQLLPASAHTEIILAPGVALAMPVTIQCDDCGLEHTIPDRPDQQDGGTGCPQCGARSFTVIRDGLEWHPRCVKGRNGAEND</sequence>
<keyword evidence="2" id="KW-1185">Reference proteome</keyword>
<evidence type="ECO:0000313" key="1">
    <source>
        <dbReference type="EMBL" id="SEH14367.1"/>
    </source>
</evidence>
<organism evidence="1 2">
    <name type="scientific">Natronorubrum sediminis</name>
    <dbReference type="NCBI Taxonomy" id="640943"/>
    <lineage>
        <taxon>Archaea</taxon>
        <taxon>Methanobacteriati</taxon>
        <taxon>Methanobacteriota</taxon>
        <taxon>Stenosarchaea group</taxon>
        <taxon>Halobacteria</taxon>
        <taxon>Halobacteriales</taxon>
        <taxon>Natrialbaceae</taxon>
        <taxon>Natronorubrum</taxon>
    </lineage>
</organism>
<proteinExistence type="predicted"/>
<reference evidence="2" key="1">
    <citation type="submission" date="2016-10" db="EMBL/GenBank/DDBJ databases">
        <authorList>
            <person name="Varghese N."/>
            <person name="Submissions S."/>
        </authorList>
    </citation>
    <scope>NUCLEOTIDE SEQUENCE [LARGE SCALE GENOMIC DNA]</scope>
    <source>
        <strain evidence="2">CGMCC 1.8981</strain>
    </source>
</reference>
<gene>
    <name evidence="1" type="ORF">SAMN04487967_1569</name>
</gene>
<protein>
    <submittedName>
        <fullName evidence="1">Uncharacterized protein</fullName>
    </submittedName>
</protein>
<name>A0A1H6FU96_9EURY</name>
<dbReference type="Proteomes" id="UP000199112">
    <property type="component" value="Unassembled WGS sequence"/>
</dbReference>